<protein>
    <submittedName>
        <fullName evidence="1">Ty3/Gypsy polyprotein/retrotransposon, putative</fullName>
    </submittedName>
</protein>
<gene>
    <name evidence="1" type="ORF">MTR_0771s0010</name>
</gene>
<dbReference type="EMBL" id="KL403495">
    <property type="protein sequence ID" value="KEH15590.1"/>
    <property type="molecule type" value="Genomic_DNA"/>
</dbReference>
<evidence type="ECO:0000313" key="3">
    <source>
        <dbReference type="Proteomes" id="UP000002051"/>
    </source>
</evidence>
<proteinExistence type="predicted"/>
<reference evidence="2" key="3">
    <citation type="submission" date="2015-06" db="UniProtKB">
        <authorList>
            <consortium name="EnsemblPlants"/>
        </authorList>
    </citation>
    <scope>IDENTIFICATION</scope>
    <source>
        <strain evidence="2">cv. Jemalong A17</strain>
    </source>
</reference>
<dbReference type="Proteomes" id="UP000002051">
    <property type="component" value="Unassembled WGS sequence"/>
</dbReference>
<dbReference type="Gene3D" id="3.30.70.270">
    <property type="match status" value="1"/>
</dbReference>
<dbReference type="STRING" id="3880.A0A072TPT2"/>
<sequence>MYGRTVDTCSVLLGGCERSEGEARCFGFCGAGQVVFLDGEAQFVVVVVCFKCSVDFGNVDFELDLECLPLEHPTVVLHTLKEKKLFAKSSKCEFWLQKVSFLNHVISKSGIVVDPSKVDAMLRWETQKSILSYHAKSF</sequence>
<organism evidence="1 3">
    <name type="scientific">Medicago truncatula</name>
    <name type="common">Barrel medic</name>
    <name type="synonym">Medicago tribuloides</name>
    <dbReference type="NCBI Taxonomy" id="3880"/>
    <lineage>
        <taxon>Eukaryota</taxon>
        <taxon>Viridiplantae</taxon>
        <taxon>Streptophyta</taxon>
        <taxon>Embryophyta</taxon>
        <taxon>Tracheophyta</taxon>
        <taxon>Spermatophyta</taxon>
        <taxon>Magnoliopsida</taxon>
        <taxon>eudicotyledons</taxon>
        <taxon>Gunneridae</taxon>
        <taxon>Pentapetalae</taxon>
        <taxon>rosids</taxon>
        <taxon>fabids</taxon>
        <taxon>Fabales</taxon>
        <taxon>Fabaceae</taxon>
        <taxon>Papilionoideae</taxon>
        <taxon>50 kb inversion clade</taxon>
        <taxon>NPAAA clade</taxon>
        <taxon>Hologalegina</taxon>
        <taxon>IRL clade</taxon>
        <taxon>Trifolieae</taxon>
        <taxon>Medicago</taxon>
    </lineage>
</organism>
<dbReference type="HOGENOM" id="CLU_1858248_0_0_1"/>
<dbReference type="EnsemblPlants" id="KEH15590">
    <property type="protein sequence ID" value="KEH15590"/>
    <property type="gene ID" value="MTR_0771s0010"/>
</dbReference>
<accession>A0A072TPT2</accession>
<evidence type="ECO:0000313" key="2">
    <source>
        <dbReference type="EnsemblPlants" id="KEH15590"/>
    </source>
</evidence>
<dbReference type="InterPro" id="IPR043128">
    <property type="entry name" value="Rev_trsase/Diguanyl_cyclase"/>
</dbReference>
<dbReference type="SUPFAM" id="SSF56672">
    <property type="entry name" value="DNA/RNA polymerases"/>
    <property type="match status" value="1"/>
</dbReference>
<evidence type="ECO:0000313" key="1">
    <source>
        <dbReference type="EMBL" id="KEH15590.1"/>
    </source>
</evidence>
<dbReference type="InterPro" id="IPR043502">
    <property type="entry name" value="DNA/RNA_pol_sf"/>
</dbReference>
<reference evidence="1 3" key="1">
    <citation type="journal article" date="2011" name="Nature">
        <title>The Medicago genome provides insight into the evolution of rhizobial symbioses.</title>
        <authorList>
            <person name="Young N.D."/>
            <person name="Debelle F."/>
            <person name="Oldroyd G.E."/>
            <person name="Geurts R."/>
            <person name="Cannon S.B."/>
            <person name="Udvardi M.K."/>
            <person name="Benedito V.A."/>
            <person name="Mayer K.F."/>
            <person name="Gouzy J."/>
            <person name="Schoof H."/>
            <person name="Van de Peer Y."/>
            <person name="Proost S."/>
            <person name="Cook D.R."/>
            <person name="Meyers B.C."/>
            <person name="Spannagl M."/>
            <person name="Cheung F."/>
            <person name="De Mita S."/>
            <person name="Krishnakumar V."/>
            <person name="Gundlach H."/>
            <person name="Zhou S."/>
            <person name="Mudge J."/>
            <person name="Bharti A.K."/>
            <person name="Murray J.D."/>
            <person name="Naoumkina M.A."/>
            <person name="Rosen B."/>
            <person name="Silverstein K.A."/>
            <person name="Tang H."/>
            <person name="Rombauts S."/>
            <person name="Zhao P.X."/>
            <person name="Zhou P."/>
            <person name="Barbe V."/>
            <person name="Bardou P."/>
            <person name="Bechner M."/>
            <person name="Bellec A."/>
            <person name="Berger A."/>
            <person name="Berges H."/>
            <person name="Bidwell S."/>
            <person name="Bisseling T."/>
            <person name="Choisne N."/>
            <person name="Couloux A."/>
            <person name="Denny R."/>
            <person name="Deshpande S."/>
            <person name="Dai X."/>
            <person name="Doyle J.J."/>
            <person name="Dudez A.M."/>
            <person name="Farmer A.D."/>
            <person name="Fouteau S."/>
            <person name="Franken C."/>
            <person name="Gibelin C."/>
            <person name="Gish J."/>
            <person name="Goldstein S."/>
            <person name="Gonzalez A.J."/>
            <person name="Green P.J."/>
            <person name="Hallab A."/>
            <person name="Hartog M."/>
            <person name="Hua A."/>
            <person name="Humphray S.J."/>
            <person name="Jeong D.H."/>
            <person name="Jing Y."/>
            <person name="Jocker A."/>
            <person name="Kenton S.M."/>
            <person name="Kim D.J."/>
            <person name="Klee K."/>
            <person name="Lai H."/>
            <person name="Lang C."/>
            <person name="Lin S."/>
            <person name="Macmil S.L."/>
            <person name="Magdelenat G."/>
            <person name="Matthews L."/>
            <person name="McCorrison J."/>
            <person name="Monaghan E.L."/>
            <person name="Mun J.H."/>
            <person name="Najar F.Z."/>
            <person name="Nicholson C."/>
            <person name="Noirot C."/>
            <person name="O'Bleness M."/>
            <person name="Paule C.R."/>
            <person name="Poulain J."/>
            <person name="Prion F."/>
            <person name="Qin B."/>
            <person name="Qu C."/>
            <person name="Retzel E.F."/>
            <person name="Riddle C."/>
            <person name="Sallet E."/>
            <person name="Samain S."/>
            <person name="Samson N."/>
            <person name="Sanders I."/>
            <person name="Saurat O."/>
            <person name="Scarpelli C."/>
            <person name="Schiex T."/>
            <person name="Segurens B."/>
            <person name="Severin A.J."/>
            <person name="Sherrier D.J."/>
            <person name="Shi R."/>
            <person name="Sims S."/>
            <person name="Singer S.R."/>
            <person name="Sinharoy S."/>
            <person name="Sterck L."/>
            <person name="Viollet A."/>
            <person name="Wang B.B."/>
            <person name="Wang K."/>
            <person name="Wang M."/>
            <person name="Wang X."/>
            <person name="Warfsmann J."/>
            <person name="Weissenbach J."/>
            <person name="White D.D."/>
            <person name="White J.D."/>
            <person name="Wiley G.B."/>
            <person name="Wincker P."/>
            <person name="Xing Y."/>
            <person name="Yang L."/>
            <person name="Yao Z."/>
            <person name="Ying F."/>
            <person name="Zhai J."/>
            <person name="Zhou L."/>
            <person name="Zuber A."/>
            <person name="Denarie J."/>
            <person name="Dixon R.A."/>
            <person name="May G.D."/>
            <person name="Schwartz D.C."/>
            <person name="Rogers J."/>
            <person name="Quetier F."/>
            <person name="Town C.D."/>
            <person name="Roe B.A."/>
        </authorList>
    </citation>
    <scope>NUCLEOTIDE SEQUENCE [LARGE SCALE GENOMIC DNA]</scope>
    <source>
        <strain evidence="1">A17</strain>
        <strain evidence="2 3">cv. Jemalong A17</strain>
    </source>
</reference>
<dbReference type="AlphaFoldDB" id="A0A072TPT2"/>
<name>A0A072TPT2_MEDTR</name>
<keyword evidence="3" id="KW-1185">Reference proteome</keyword>
<reference evidence="1 3" key="2">
    <citation type="journal article" date="2014" name="BMC Genomics">
        <title>An improved genome release (version Mt4.0) for the model legume Medicago truncatula.</title>
        <authorList>
            <person name="Tang H."/>
            <person name="Krishnakumar V."/>
            <person name="Bidwell S."/>
            <person name="Rosen B."/>
            <person name="Chan A."/>
            <person name="Zhou S."/>
            <person name="Gentzbittel L."/>
            <person name="Childs K.L."/>
            <person name="Yandell M."/>
            <person name="Gundlach H."/>
            <person name="Mayer K.F."/>
            <person name="Schwartz D.C."/>
            <person name="Town C.D."/>
        </authorList>
    </citation>
    <scope>GENOME REANNOTATION</scope>
    <source>
        <strain evidence="1">A17</strain>
        <strain evidence="2 3">cv. Jemalong A17</strain>
    </source>
</reference>